<evidence type="ECO:0000256" key="1">
    <source>
        <dbReference type="SAM" id="MobiDB-lite"/>
    </source>
</evidence>
<evidence type="ECO:0000313" key="3">
    <source>
        <dbReference type="Proteomes" id="UP000280434"/>
    </source>
</evidence>
<reference evidence="2 3" key="1">
    <citation type="submission" date="2018-10" db="EMBL/GenBank/DDBJ databases">
        <title>Paraburkholderia sp. 7MK8-2, isolated from soil.</title>
        <authorList>
            <person name="Gao Z.-H."/>
            <person name="Qiu L.-H."/>
        </authorList>
    </citation>
    <scope>NUCLEOTIDE SEQUENCE [LARGE SCALE GENOMIC DNA]</scope>
    <source>
        <strain evidence="2 3">7MK8-2</strain>
    </source>
</reference>
<keyword evidence="3" id="KW-1185">Reference proteome</keyword>
<dbReference type="Proteomes" id="UP000280434">
    <property type="component" value="Unassembled WGS sequence"/>
</dbReference>
<gene>
    <name evidence="2" type="ORF">D7S89_22085</name>
</gene>
<feature type="compositionally biased region" description="Basic and acidic residues" evidence="1">
    <location>
        <begin position="351"/>
        <end position="364"/>
    </location>
</feature>
<evidence type="ECO:0000313" key="2">
    <source>
        <dbReference type="EMBL" id="RKP44571.1"/>
    </source>
</evidence>
<feature type="region of interest" description="Disordered" evidence="1">
    <location>
        <begin position="326"/>
        <end position="364"/>
    </location>
</feature>
<dbReference type="RefSeq" id="WP_121280994.1">
    <property type="nucleotide sequence ID" value="NZ_RBZV01000012.1"/>
</dbReference>
<dbReference type="EMBL" id="RBZV01000012">
    <property type="protein sequence ID" value="RKP44571.1"/>
    <property type="molecule type" value="Genomic_DNA"/>
</dbReference>
<proteinExistence type="predicted"/>
<feature type="compositionally biased region" description="Low complexity" evidence="1">
    <location>
        <begin position="28"/>
        <end position="41"/>
    </location>
</feature>
<name>A0A494X4G8_9BURK</name>
<dbReference type="AlphaFoldDB" id="A0A494X4G8"/>
<protein>
    <submittedName>
        <fullName evidence="2">Uncharacterized protein</fullName>
    </submittedName>
</protein>
<feature type="compositionally biased region" description="Basic and acidic residues" evidence="1">
    <location>
        <begin position="100"/>
        <end position="110"/>
    </location>
</feature>
<comment type="caution">
    <text evidence="2">The sequence shown here is derived from an EMBL/GenBank/DDBJ whole genome shotgun (WGS) entry which is preliminary data.</text>
</comment>
<feature type="region of interest" description="Disordered" evidence="1">
    <location>
        <begin position="97"/>
        <end position="176"/>
    </location>
</feature>
<feature type="region of interest" description="Disordered" evidence="1">
    <location>
        <begin position="1"/>
        <end position="67"/>
    </location>
</feature>
<feature type="compositionally biased region" description="Basic residues" evidence="1">
    <location>
        <begin position="123"/>
        <end position="135"/>
    </location>
</feature>
<organism evidence="2 3">
    <name type="scientific">Trinickia fusca</name>
    <dbReference type="NCBI Taxonomy" id="2419777"/>
    <lineage>
        <taxon>Bacteria</taxon>
        <taxon>Pseudomonadati</taxon>
        <taxon>Pseudomonadota</taxon>
        <taxon>Betaproteobacteria</taxon>
        <taxon>Burkholderiales</taxon>
        <taxon>Burkholderiaceae</taxon>
        <taxon>Trinickia</taxon>
    </lineage>
</organism>
<sequence>MSDIRYDSFAQSDGSIGEEHETEAANEQQKQQQVQQQTQAQHASTDATRMKRQQMLRMRQAAARRRAGLQLSARFAAARAAAERTRGSRAQKLLSHLKPRKEAAHGEGKAHGQGQPHEAHYGQHAHGHQHVHAHAHGSQDPNVPQHGIQRLDRDGNQNGGRQQQQQQEDERPPVVKVKVSNRISPSAIRSDMRQIANSLVDEPLKLETETRLAWTRRCVDFGSGLAHDPSTKVTSEVLGSSLDLIGARARHPILRDATRQTGLLGVKHQLQSVLDEPGQPRTSHGSLSERQQDLNVLRPLLVLSFEHPSTPRQLPHKANRLKTLLLTVGPRGAQPPKATLSGKTEPAMKTTPRDKEHDDASQNH</sequence>
<accession>A0A494X4G8</accession>